<keyword evidence="1" id="KW-1133">Transmembrane helix</keyword>
<dbReference type="Proteomes" id="UP000676169">
    <property type="component" value="Chromosome"/>
</dbReference>
<feature type="transmembrane region" description="Helical" evidence="1">
    <location>
        <begin position="127"/>
        <end position="153"/>
    </location>
</feature>
<proteinExistence type="predicted"/>
<dbReference type="AlphaFoldDB" id="A0A975G9E6"/>
<protein>
    <submittedName>
        <fullName evidence="4">DUF4190 domain-containing protein</fullName>
    </submittedName>
</protein>
<organism evidence="4 5">
    <name type="scientific">Luteolibacter ambystomatis</name>
    <dbReference type="NCBI Taxonomy" id="2824561"/>
    <lineage>
        <taxon>Bacteria</taxon>
        <taxon>Pseudomonadati</taxon>
        <taxon>Verrucomicrobiota</taxon>
        <taxon>Verrucomicrobiia</taxon>
        <taxon>Verrucomicrobiales</taxon>
        <taxon>Verrucomicrobiaceae</taxon>
        <taxon>Luteolibacter</taxon>
    </lineage>
</organism>
<dbReference type="InterPro" id="IPR025241">
    <property type="entry name" value="DUF4190"/>
</dbReference>
<gene>
    <name evidence="4" type="ORF">KBB96_00660</name>
</gene>
<feature type="domain" description="DUF4190" evidence="2">
    <location>
        <begin position="79"/>
        <end position="145"/>
    </location>
</feature>
<dbReference type="InterPro" id="IPR025640">
    <property type="entry name" value="GYF_2"/>
</dbReference>
<keyword evidence="1" id="KW-0812">Transmembrane</keyword>
<evidence type="ECO:0000313" key="4">
    <source>
        <dbReference type="EMBL" id="QUE51423.1"/>
    </source>
</evidence>
<dbReference type="Pfam" id="PF14237">
    <property type="entry name" value="GYF_2"/>
    <property type="match status" value="1"/>
</dbReference>
<accession>A0A975G9E6</accession>
<sequence length="157" mass="16452">MAHWHYGENGQHFGPVDENGIRQAIAAGAVQPHTLVWREGMPDWLPLSQVSELVGPVPVAVPYPQAPYGAVPYVPSSGLAIASMVCGIVSLFLCYFAILGAIPAVICGHLALTRIKESPIPMGGRGMAIAGLVLGYTWIGLTIVAAIAISFAVSTHP</sequence>
<feature type="domain" description="GYF" evidence="3">
    <location>
        <begin position="4"/>
        <end position="53"/>
    </location>
</feature>
<name>A0A975G9E6_9BACT</name>
<evidence type="ECO:0000259" key="2">
    <source>
        <dbReference type="Pfam" id="PF13828"/>
    </source>
</evidence>
<keyword evidence="1" id="KW-0472">Membrane</keyword>
<evidence type="ECO:0000256" key="1">
    <source>
        <dbReference type="SAM" id="Phobius"/>
    </source>
</evidence>
<dbReference type="EMBL" id="CP073100">
    <property type="protein sequence ID" value="QUE51423.1"/>
    <property type="molecule type" value="Genomic_DNA"/>
</dbReference>
<keyword evidence="5" id="KW-1185">Reference proteome</keyword>
<evidence type="ECO:0000313" key="5">
    <source>
        <dbReference type="Proteomes" id="UP000676169"/>
    </source>
</evidence>
<feature type="transmembrane region" description="Helical" evidence="1">
    <location>
        <begin position="79"/>
        <end position="106"/>
    </location>
</feature>
<evidence type="ECO:0000259" key="3">
    <source>
        <dbReference type="Pfam" id="PF14237"/>
    </source>
</evidence>
<reference evidence="4" key="1">
    <citation type="submission" date="2021-04" db="EMBL/GenBank/DDBJ databases">
        <title>Luteolibacter sp. 32A isolated from the skin of an Anderson's salamander (Ambystoma andersonii).</title>
        <authorList>
            <person name="Spergser J."/>
            <person name="Busse H.-J."/>
        </authorList>
    </citation>
    <scope>NUCLEOTIDE SEQUENCE</scope>
    <source>
        <strain evidence="4">32A</strain>
    </source>
</reference>
<dbReference type="RefSeq" id="WP_211631562.1">
    <property type="nucleotide sequence ID" value="NZ_CP073100.1"/>
</dbReference>
<dbReference type="Pfam" id="PF13828">
    <property type="entry name" value="DUF4190"/>
    <property type="match status" value="1"/>
</dbReference>
<dbReference type="KEGG" id="lamb:KBB96_00660"/>